<accession>A0AAV6UQI6</accession>
<dbReference type="Gene3D" id="3.40.50.10810">
    <property type="entry name" value="Tandem AAA-ATPase domain"/>
    <property type="match status" value="2"/>
</dbReference>
<dbReference type="InterPro" id="IPR017907">
    <property type="entry name" value="Znf_RING_CS"/>
</dbReference>
<evidence type="ECO:0000256" key="1">
    <source>
        <dbReference type="ARBA" id="ARBA00022723"/>
    </source>
</evidence>
<keyword evidence="2 5" id="KW-0863">Zinc-finger</keyword>
<dbReference type="Pfam" id="PF00176">
    <property type="entry name" value="SNF2-rel_dom"/>
    <property type="match status" value="1"/>
</dbReference>
<dbReference type="InterPro" id="IPR013083">
    <property type="entry name" value="Znf_RING/FYVE/PHD"/>
</dbReference>
<evidence type="ECO:0000259" key="7">
    <source>
        <dbReference type="PROSITE" id="PS50089"/>
    </source>
</evidence>
<sequence>MPKRRLKAKDKWSKKGPWLPKYLEEKTTLMNKYIKIDRSQDCRYSIGRIVVLFKIPSTGYLTTNILYFYTAKVGEEVVLIWEKVDEFNEKKVEFNEGRWKIVGDDEIKITDLFKYIVHGDYFNLVIDSDKSSENCMYLDVCINSKLFSDLTFASERVSFSESRLSAYIVLSKLNGFYLEATDHERILKEIQRNFSNCFEAETEDIELSVEEVYSFILNSYKANIDAGVVTHPFLIPKLREYQKQAVNWMLHAEKRLDCDLNDLHAFYEEFQTRDGFTLYYHKYRGLFVTERFTKLPMCKGGILADEMGLGKTIEVLACILLNPRKDIDVAIQPGLCKQNLDVRNYNSGSLPLSNGNVFQKSPGKRLSQSTSKNRKKRKNQLSSADENKVSDQDYNLEENLECVCGKKFDFDDLLHCSKCGLKQHATCVLAQPDVSDVNYLCPYCWVDPSMKPVKSRSTLIVSPSVILSQWNQEIEKHIEKGKLKVLQYLGIDHHKFINPVDLADHDIVLSSYEIFRKELSHVNVPHGETQRSLRHAKVFRTLPSPLLAVEWWRICLDEAQMVESIVSRTAQMAVEVPSINRWCVTGTPLQKSFEDLHGLIYFLNLDPYLVKEWWSELISLPATKYGDYKNLHSILNTVMWRTSKNSVLNQINIPKQETIIHYVNFTKIEKVFYNDVHKVCQKEFAFRFGYMADVELRFLHHTDLKRLLTPLRNLQKACCHFQLTGGKFADIQKKKMTVDELHEFLIKKAKYEAEEVNRSLIAGLNGLAGCFAIKGDYIKSCITYKNILKSVAETDAHIRTDALQLIHTNHNFANIASILYSESQNLDEVKEVLGTEDIHSFIEDLNAKYNNLCKSYLQKFQEQINTCKNVVFDANEKIKKIQSQFKCEKKTLSTSMWWMNILESLNDSEKEVFIDRIKELLMNAPGRHIVSGKVSVSDNFTDASGLRYQLVTLADQLQEARLSAKQAVDCAFSTPVETALNNAIACHLRRDPDDKSKHKCLYCLADWELKQYESKLFRFDDEKTFETKKRNRRGRIESNTEDSLNEKEPTRRGCHADSELEIILKEFLHYNGPYFEEKPMCMEDGENERQYFLSLKSEFKALKLAWQTIFDYVSALDELEMTKTAMRLLLPDEEKPKVPLANVLRPEELPVKVADFELEIKEDEIELKNKLRHLAYMQNLKKKKDLQEEFCQICHEPFEDSWRVLQCGHSYCIPCIHQLCLMQNEQKFPCPVCRQVTTFTDIYYANKCVGSETDSPKDPFKGYYSAKVSSVVTCLRDIQEKDETAKTIVFSHFSDFLEILAESLKDNNIYFASIKDKKSFDLKANKIKKFEIFKQNPRVNVLLIPLQMGANGINIIEATHVILVEPVMDYSKVLQAIGRVHRIGQTKQTYVHKFVIRNTIEEKIYEIYDKNICNSGISTPICFSHLICGFENQRWLKVPCYFPYHAKPMPP</sequence>
<evidence type="ECO:0000259" key="8">
    <source>
        <dbReference type="PROSITE" id="PS51194"/>
    </source>
</evidence>
<organism evidence="9 10">
    <name type="scientific">Oedothorax gibbosus</name>
    <dbReference type="NCBI Taxonomy" id="931172"/>
    <lineage>
        <taxon>Eukaryota</taxon>
        <taxon>Metazoa</taxon>
        <taxon>Ecdysozoa</taxon>
        <taxon>Arthropoda</taxon>
        <taxon>Chelicerata</taxon>
        <taxon>Arachnida</taxon>
        <taxon>Araneae</taxon>
        <taxon>Araneomorphae</taxon>
        <taxon>Entelegynae</taxon>
        <taxon>Araneoidea</taxon>
        <taxon>Linyphiidae</taxon>
        <taxon>Erigoninae</taxon>
        <taxon>Oedothorax</taxon>
    </lineage>
</organism>
<dbReference type="GO" id="GO:0061630">
    <property type="term" value="F:ubiquitin protein ligase activity"/>
    <property type="evidence" value="ECO:0007669"/>
    <property type="project" value="TreeGrafter"/>
</dbReference>
<evidence type="ECO:0000313" key="10">
    <source>
        <dbReference type="Proteomes" id="UP000827092"/>
    </source>
</evidence>
<dbReference type="GO" id="GO:0008270">
    <property type="term" value="F:zinc ion binding"/>
    <property type="evidence" value="ECO:0007669"/>
    <property type="project" value="UniProtKB-KW"/>
</dbReference>
<evidence type="ECO:0000313" key="9">
    <source>
        <dbReference type="EMBL" id="KAG8185906.1"/>
    </source>
</evidence>
<dbReference type="InterPro" id="IPR001841">
    <property type="entry name" value="Znf_RING"/>
</dbReference>
<proteinExistence type="predicted"/>
<evidence type="ECO:0000256" key="4">
    <source>
        <dbReference type="ARBA" id="ARBA00022833"/>
    </source>
</evidence>
<feature type="domain" description="RING-type" evidence="7">
    <location>
        <begin position="1191"/>
        <end position="1234"/>
    </location>
</feature>
<feature type="region of interest" description="Disordered" evidence="6">
    <location>
        <begin position="353"/>
        <end position="388"/>
    </location>
</feature>
<dbReference type="EMBL" id="JAFNEN010000321">
    <property type="protein sequence ID" value="KAG8185906.1"/>
    <property type="molecule type" value="Genomic_DNA"/>
</dbReference>
<dbReference type="GO" id="GO:0006974">
    <property type="term" value="P:DNA damage response"/>
    <property type="evidence" value="ECO:0007669"/>
    <property type="project" value="TreeGrafter"/>
</dbReference>
<keyword evidence="3" id="KW-0378">Hydrolase</keyword>
<dbReference type="PROSITE" id="PS01359">
    <property type="entry name" value="ZF_PHD_1"/>
    <property type="match status" value="1"/>
</dbReference>
<dbReference type="InterPro" id="IPR049730">
    <property type="entry name" value="SNF2/RAD54-like_C"/>
</dbReference>
<dbReference type="SUPFAM" id="SSF52540">
    <property type="entry name" value="P-loop containing nucleoside triphosphate hydrolases"/>
    <property type="match status" value="2"/>
</dbReference>
<dbReference type="SUPFAM" id="SSF57850">
    <property type="entry name" value="RING/U-box"/>
    <property type="match status" value="1"/>
</dbReference>
<evidence type="ECO:0000256" key="2">
    <source>
        <dbReference type="ARBA" id="ARBA00022771"/>
    </source>
</evidence>
<dbReference type="PANTHER" id="PTHR45865:SF1">
    <property type="entry name" value="E3 UBIQUITIN-PROTEIN LIGASE SHPRH"/>
    <property type="match status" value="1"/>
</dbReference>
<dbReference type="Pfam" id="PF21324">
    <property type="entry name" value="SHPRH_helical-2nd"/>
    <property type="match status" value="1"/>
</dbReference>
<dbReference type="FunFam" id="3.40.50.10810:FF:000013">
    <property type="entry name" value="E3 ubiquitin-protein ligase SHPRH isoform X2"/>
    <property type="match status" value="1"/>
</dbReference>
<dbReference type="InterPro" id="IPR052583">
    <property type="entry name" value="ATP-helicase/E3_Ub-Ligase"/>
</dbReference>
<dbReference type="GO" id="GO:0016787">
    <property type="term" value="F:hydrolase activity"/>
    <property type="evidence" value="ECO:0007669"/>
    <property type="project" value="UniProtKB-KW"/>
</dbReference>
<dbReference type="InterPro" id="IPR027417">
    <property type="entry name" value="P-loop_NTPase"/>
</dbReference>
<reference evidence="9 10" key="1">
    <citation type="journal article" date="2022" name="Nat. Ecol. Evol.">
        <title>A masculinizing supergene underlies an exaggerated male reproductive morph in a spider.</title>
        <authorList>
            <person name="Hendrickx F."/>
            <person name="De Corte Z."/>
            <person name="Sonet G."/>
            <person name="Van Belleghem S.M."/>
            <person name="Kostlbacher S."/>
            <person name="Vangestel C."/>
        </authorList>
    </citation>
    <scope>NUCLEOTIDE SEQUENCE [LARGE SCALE GENOMIC DNA]</scope>
    <source>
        <strain evidence="9">W744_W776</strain>
    </source>
</reference>
<dbReference type="InterPro" id="IPR001650">
    <property type="entry name" value="Helicase_C-like"/>
</dbReference>
<dbReference type="GO" id="GO:0000209">
    <property type="term" value="P:protein polyubiquitination"/>
    <property type="evidence" value="ECO:0007669"/>
    <property type="project" value="TreeGrafter"/>
</dbReference>
<dbReference type="Proteomes" id="UP000827092">
    <property type="component" value="Unassembled WGS sequence"/>
</dbReference>
<keyword evidence="1" id="KW-0479">Metal-binding</keyword>
<dbReference type="GO" id="GO:0005524">
    <property type="term" value="F:ATP binding"/>
    <property type="evidence" value="ECO:0007669"/>
    <property type="project" value="InterPro"/>
</dbReference>
<evidence type="ECO:0008006" key="11">
    <source>
        <dbReference type="Google" id="ProtNLM"/>
    </source>
</evidence>
<dbReference type="Pfam" id="PF00271">
    <property type="entry name" value="Helicase_C"/>
    <property type="match status" value="1"/>
</dbReference>
<dbReference type="InterPro" id="IPR048695">
    <property type="entry name" value="SHPRH_helical_2nd"/>
</dbReference>
<dbReference type="InterPro" id="IPR014001">
    <property type="entry name" value="Helicase_ATP-bd"/>
</dbReference>
<name>A0AAV6UQI6_9ARAC</name>
<dbReference type="PANTHER" id="PTHR45865">
    <property type="entry name" value="E3 UBIQUITIN-PROTEIN LIGASE SHPRH FAMILY MEMBER"/>
    <property type="match status" value="1"/>
</dbReference>
<protein>
    <recommendedName>
        <fullName evidence="11">E3 ubiquitin-protein ligase SHPRH</fullName>
    </recommendedName>
</protein>
<dbReference type="PROSITE" id="PS50089">
    <property type="entry name" value="ZF_RING_2"/>
    <property type="match status" value="1"/>
</dbReference>
<feature type="region of interest" description="Disordered" evidence="6">
    <location>
        <begin position="1028"/>
        <end position="1053"/>
    </location>
</feature>
<dbReference type="PROSITE" id="PS51194">
    <property type="entry name" value="HELICASE_CTER"/>
    <property type="match status" value="1"/>
</dbReference>
<dbReference type="InterPro" id="IPR000330">
    <property type="entry name" value="SNF2_N"/>
</dbReference>
<dbReference type="Pfam" id="PF00097">
    <property type="entry name" value="zf-C3HC4"/>
    <property type="match status" value="1"/>
</dbReference>
<dbReference type="InterPro" id="IPR011011">
    <property type="entry name" value="Znf_FYVE_PHD"/>
</dbReference>
<dbReference type="Pfam" id="PF21325">
    <property type="entry name" value="SHPRH_helical-1st"/>
    <property type="match status" value="1"/>
</dbReference>
<dbReference type="SMART" id="SM00490">
    <property type="entry name" value="HELICc"/>
    <property type="match status" value="1"/>
</dbReference>
<dbReference type="SUPFAM" id="SSF57903">
    <property type="entry name" value="FYVE/PHD zinc finger"/>
    <property type="match status" value="1"/>
</dbReference>
<dbReference type="Gene3D" id="3.40.50.300">
    <property type="entry name" value="P-loop containing nucleotide triphosphate hydrolases"/>
    <property type="match status" value="1"/>
</dbReference>
<dbReference type="CDD" id="cd18070">
    <property type="entry name" value="DEXQc_SHPRH"/>
    <property type="match status" value="1"/>
</dbReference>
<gene>
    <name evidence="9" type="ORF">JTE90_028905</name>
</gene>
<dbReference type="PROSITE" id="PS00518">
    <property type="entry name" value="ZF_RING_1"/>
    <property type="match status" value="1"/>
</dbReference>
<dbReference type="InterPro" id="IPR019786">
    <property type="entry name" value="Zinc_finger_PHD-type_CS"/>
</dbReference>
<keyword evidence="4" id="KW-0862">Zinc</keyword>
<dbReference type="SMART" id="SM00487">
    <property type="entry name" value="DEXDc"/>
    <property type="match status" value="1"/>
</dbReference>
<dbReference type="Gene3D" id="3.30.40.10">
    <property type="entry name" value="Zinc/RING finger domain, C3HC4 (zinc finger)"/>
    <property type="match status" value="2"/>
</dbReference>
<comment type="caution">
    <text evidence="9">The sequence shown here is derived from an EMBL/GenBank/DDBJ whole genome shotgun (WGS) entry which is preliminary data.</text>
</comment>
<evidence type="ECO:0000256" key="6">
    <source>
        <dbReference type="SAM" id="MobiDB-lite"/>
    </source>
</evidence>
<evidence type="ECO:0000256" key="5">
    <source>
        <dbReference type="PROSITE-ProRule" id="PRU00175"/>
    </source>
</evidence>
<dbReference type="InterPro" id="IPR048686">
    <property type="entry name" value="SHPRH_helical_1st"/>
</dbReference>
<dbReference type="CDD" id="cd18793">
    <property type="entry name" value="SF2_C_SNF"/>
    <property type="match status" value="1"/>
</dbReference>
<keyword evidence="10" id="KW-1185">Reference proteome</keyword>
<dbReference type="SMART" id="SM00184">
    <property type="entry name" value="RING"/>
    <property type="match status" value="1"/>
</dbReference>
<evidence type="ECO:0000256" key="3">
    <source>
        <dbReference type="ARBA" id="ARBA00022801"/>
    </source>
</evidence>
<dbReference type="GO" id="GO:0005634">
    <property type="term" value="C:nucleus"/>
    <property type="evidence" value="ECO:0007669"/>
    <property type="project" value="TreeGrafter"/>
</dbReference>
<feature type="domain" description="Helicase C-terminal" evidence="8">
    <location>
        <begin position="1277"/>
        <end position="1427"/>
    </location>
</feature>
<dbReference type="InterPro" id="IPR038718">
    <property type="entry name" value="SNF2-like_sf"/>
</dbReference>
<dbReference type="InterPro" id="IPR018957">
    <property type="entry name" value="Znf_C3HC4_RING-type"/>
</dbReference>